<dbReference type="InterPro" id="IPR052157">
    <property type="entry name" value="BCAA_transport_permease"/>
</dbReference>
<feature type="transmembrane region" description="Helical" evidence="9">
    <location>
        <begin position="77"/>
        <end position="100"/>
    </location>
</feature>
<evidence type="ECO:0000256" key="8">
    <source>
        <dbReference type="ARBA" id="ARBA00037998"/>
    </source>
</evidence>
<feature type="transmembrane region" description="Helical" evidence="9">
    <location>
        <begin position="41"/>
        <end position="65"/>
    </location>
</feature>
<accession>A0A8G0ZVP8</accession>
<feature type="transmembrane region" description="Helical" evidence="9">
    <location>
        <begin position="206"/>
        <end position="225"/>
    </location>
</feature>
<keyword evidence="5" id="KW-0029">Amino-acid transport</keyword>
<feature type="transmembrane region" description="Helical" evidence="9">
    <location>
        <begin position="281"/>
        <end position="300"/>
    </location>
</feature>
<keyword evidence="3" id="KW-1003">Cell membrane</keyword>
<keyword evidence="7 9" id="KW-0472">Membrane</keyword>
<dbReference type="GO" id="GO:0022857">
    <property type="term" value="F:transmembrane transporter activity"/>
    <property type="evidence" value="ECO:0007669"/>
    <property type="project" value="InterPro"/>
</dbReference>
<dbReference type="Proteomes" id="UP000826300">
    <property type="component" value="Chromosome"/>
</dbReference>
<evidence type="ECO:0000256" key="3">
    <source>
        <dbReference type="ARBA" id="ARBA00022475"/>
    </source>
</evidence>
<keyword evidence="6 9" id="KW-1133">Transmembrane helix</keyword>
<proteinExistence type="inferred from homology"/>
<evidence type="ECO:0000256" key="1">
    <source>
        <dbReference type="ARBA" id="ARBA00004651"/>
    </source>
</evidence>
<comment type="similarity">
    <text evidence="8">Belongs to the binding-protein-dependent transport system permease family. LivHM subfamily.</text>
</comment>
<dbReference type="InterPro" id="IPR001851">
    <property type="entry name" value="ABC_transp_permease"/>
</dbReference>
<evidence type="ECO:0000256" key="9">
    <source>
        <dbReference type="SAM" id="Phobius"/>
    </source>
</evidence>
<sequence length="310" mass="31994">MDTVFITIVHGLNLAAIYGLMAIGISLLWSSIGMINMAHGATFAVSGYAAWLVSDALKATILAAFGKTALGTAATAGVTLATGTLAGAAMGALIYALAFLPIHDKPNFAVRSLIVTLAINLATVQALLWWFGPKQKNLPKIFGTGKVDLGFVSARYDQIGAILSTALILALVLAWLRVSRKGLEIRAMMQNPEGAVLSGISVRRTALPVTMLTGALAGLAAVLLSQTIFVSPTSGAMPLIKGLTIALLGGLGSVPGAVAGAVIIGFLEASIGAIPFLGQRYVLFGTFVFIIAVLIVRPRGIGGLLDEARK</sequence>
<dbReference type="PANTHER" id="PTHR11795:SF445">
    <property type="entry name" value="AMINO ACID ABC TRANSPORTER PERMEASE PROTEIN"/>
    <property type="match status" value="1"/>
</dbReference>
<evidence type="ECO:0000313" key="11">
    <source>
        <dbReference type="Proteomes" id="UP000826300"/>
    </source>
</evidence>
<dbReference type="GO" id="GO:0006865">
    <property type="term" value="P:amino acid transport"/>
    <property type="evidence" value="ECO:0007669"/>
    <property type="project" value="UniProtKB-KW"/>
</dbReference>
<dbReference type="CDD" id="cd06582">
    <property type="entry name" value="TM_PBP1_LivH_like"/>
    <property type="match status" value="1"/>
</dbReference>
<keyword evidence="2" id="KW-0813">Transport</keyword>
<feature type="transmembrane region" description="Helical" evidence="9">
    <location>
        <begin position="112"/>
        <end position="132"/>
    </location>
</feature>
<evidence type="ECO:0000256" key="4">
    <source>
        <dbReference type="ARBA" id="ARBA00022692"/>
    </source>
</evidence>
<keyword evidence="4 9" id="KW-0812">Transmembrane</keyword>
<keyword evidence="11" id="KW-1185">Reference proteome</keyword>
<comment type="subcellular location">
    <subcellularLocation>
        <location evidence="1">Cell membrane</location>
        <topology evidence="1">Multi-pass membrane protein</topology>
    </subcellularLocation>
</comment>
<evidence type="ECO:0000256" key="5">
    <source>
        <dbReference type="ARBA" id="ARBA00022970"/>
    </source>
</evidence>
<protein>
    <submittedName>
        <fullName evidence="10">Branched-chain amino acid ABC transporter permease</fullName>
    </submittedName>
</protein>
<reference evidence="10" key="1">
    <citation type="submission" date="2021-02" db="EMBL/GenBank/DDBJ databases">
        <title>Rhodobacter shimadae sp. nov., an aerobic anoxygenic phototrophic bacterium isolated from a hot spring.</title>
        <authorList>
            <person name="Muramatsu S."/>
            <person name="Haruta S."/>
            <person name="Hirose S."/>
            <person name="Hanada S."/>
        </authorList>
    </citation>
    <scope>NUCLEOTIDE SEQUENCE</scope>
    <source>
        <strain evidence="10">N10</strain>
    </source>
</reference>
<organism evidence="10 11">
    <name type="scientific">Neotabrizicola shimadae</name>
    <dbReference type="NCBI Taxonomy" id="2807096"/>
    <lineage>
        <taxon>Bacteria</taxon>
        <taxon>Pseudomonadati</taxon>
        <taxon>Pseudomonadota</taxon>
        <taxon>Alphaproteobacteria</taxon>
        <taxon>Rhodobacterales</taxon>
        <taxon>Paracoccaceae</taxon>
        <taxon>Neotabrizicola</taxon>
    </lineage>
</organism>
<dbReference type="AlphaFoldDB" id="A0A8G0ZVP8"/>
<dbReference type="KEGG" id="nsm:JO391_18840"/>
<dbReference type="RefSeq" id="WP_220661944.1">
    <property type="nucleotide sequence ID" value="NZ_CP069370.1"/>
</dbReference>
<evidence type="ECO:0000313" key="10">
    <source>
        <dbReference type="EMBL" id="QYZ69727.1"/>
    </source>
</evidence>
<name>A0A8G0ZVP8_9RHOB</name>
<feature type="transmembrane region" description="Helical" evidence="9">
    <location>
        <begin position="159"/>
        <end position="178"/>
    </location>
</feature>
<gene>
    <name evidence="10" type="ORF">JO391_18840</name>
</gene>
<dbReference type="GO" id="GO:0005886">
    <property type="term" value="C:plasma membrane"/>
    <property type="evidence" value="ECO:0007669"/>
    <property type="project" value="UniProtKB-SubCell"/>
</dbReference>
<feature type="transmembrane region" description="Helical" evidence="9">
    <location>
        <begin position="6"/>
        <end position="29"/>
    </location>
</feature>
<evidence type="ECO:0000256" key="7">
    <source>
        <dbReference type="ARBA" id="ARBA00023136"/>
    </source>
</evidence>
<feature type="transmembrane region" description="Helical" evidence="9">
    <location>
        <begin position="245"/>
        <end position="269"/>
    </location>
</feature>
<dbReference type="PANTHER" id="PTHR11795">
    <property type="entry name" value="BRANCHED-CHAIN AMINO ACID TRANSPORT SYSTEM PERMEASE PROTEIN LIVH"/>
    <property type="match status" value="1"/>
</dbReference>
<dbReference type="EMBL" id="CP069370">
    <property type="protein sequence ID" value="QYZ69727.1"/>
    <property type="molecule type" value="Genomic_DNA"/>
</dbReference>
<dbReference type="Pfam" id="PF02653">
    <property type="entry name" value="BPD_transp_2"/>
    <property type="match status" value="1"/>
</dbReference>
<evidence type="ECO:0000256" key="6">
    <source>
        <dbReference type="ARBA" id="ARBA00022989"/>
    </source>
</evidence>
<evidence type="ECO:0000256" key="2">
    <source>
        <dbReference type="ARBA" id="ARBA00022448"/>
    </source>
</evidence>